<keyword evidence="3" id="KW-1185">Reference proteome</keyword>
<dbReference type="AlphaFoldDB" id="A0A4C1XFP3"/>
<evidence type="ECO:0000313" key="2">
    <source>
        <dbReference type="EMBL" id="GBP62238.1"/>
    </source>
</evidence>
<comment type="caution">
    <text evidence="2">The sequence shown here is derived from an EMBL/GenBank/DDBJ whole genome shotgun (WGS) entry which is preliminary data.</text>
</comment>
<dbReference type="EMBL" id="BGZK01000836">
    <property type="protein sequence ID" value="GBP62238.1"/>
    <property type="molecule type" value="Genomic_DNA"/>
</dbReference>
<feature type="compositionally biased region" description="Basic residues" evidence="1">
    <location>
        <begin position="11"/>
        <end position="23"/>
    </location>
</feature>
<reference evidence="2 3" key="1">
    <citation type="journal article" date="2019" name="Commun. Biol.">
        <title>The bagworm genome reveals a unique fibroin gene that provides high tensile strength.</title>
        <authorList>
            <person name="Kono N."/>
            <person name="Nakamura H."/>
            <person name="Ohtoshi R."/>
            <person name="Tomita M."/>
            <person name="Numata K."/>
            <person name="Arakawa K."/>
        </authorList>
    </citation>
    <scope>NUCLEOTIDE SEQUENCE [LARGE SCALE GENOMIC DNA]</scope>
</reference>
<evidence type="ECO:0000313" key="3">
    <source>
        <dbReference type="Proteomes" id="UP000299102"/>
    </source>
</evidence>
<feature type="region of interest" description="Disordered" evidence="1">
    <location>
        <begin position="1"/>
        <end position="26"/>
    </location>
</feature>
<gene>
    <name evidence="2" type="ORF">EVAR_44646_1</name>
</gene>
<dbReference type="Proteomes" id="UP000299102">
    <property type="component" value="Unassembled WGS sequence"/>
</dbReference>
<accession>A0A4C1XFP3</accession>
<sequence length="121" mass="13668">MDYLSNERRRGMQHPRPAARRSPRGVSIPLAFDSTSLDVDLSPAAGRPCRDVFIFRPRLRGDSFVPNDVFGNSRELISYKNSNFPRASGRIDDCDCSTVLSLIRSKKDLSEECISVYGEWV</sequence>
<proteinExistence type="predicted"/>
<protein>
    <submittedName>
        <fullName evidence="2">Uncharacterized protein</fullName>
    </submittedName>
</protein>
<organism evidence="2 3">
    <name type="scientific">Eumeta variegata</name>
    <name type="common">Bagworm moth</name>
    <name type="synonym">Eumeta japonica</name>
    <dbReference type="NCBI Taxonomy" id="151549"/>
    <lineage>
        <taxon>Eukaryota</taxon>
        <taxon>Metazoa</taxon>
        <taxon>Ecdysozoa</taxon>
        <taxon>Arthropoda</taxon>
        <taxon>Hexapoda</taxon>
        <taxon>Insecta</taxon>
        <taxon>Pterygota</taxon>
        <taxon>Neoptera</taxon>
        <taxon>Endopterygota</taxon>
        <taxon>Lepidoptera</taxon>
        <taxon>Glossata</taxon>
        <taxon>Ditrysia</taxon>
        <taxon>Tineoidea</taxon>
        <taxon>Psychidae</taxon>
        <taxon>Oiketicinae</taxon>
        <taxon>Eumeta</taxon>
    </lineage>
</organism>
<evidence type="ECO:0000256" key="1">
    <source>
        <dbReference type="SAM" id="MobiDB-lite"/>
    </source>
</evidence>
<feature type="compositionally biased region" description="Basic and acidic residues" evidence="1">
    <location>
        <begin position="1"/>
        <end position="10"/>
    </location>
</feature>
<name>A0A4C1XFP3_EUMVA</name>